<evidence type="ECO:0000313" key="8">
    <source>
        <dbReference type="EMBL" id="OBB22593.1"/>
    </source>
</evidence>
<comment type="function">
    <text evidence="5">Binds as a heterodimer with protein bS6 to the central domain of the 16S rRNA, where it helps stabilize the platform of the 30S subunit.</text>
</comment>
<evidence type="ECO:0000256" key="3">
    <source>
        <dbReference type="ARBA" id="ARBA00023274"/>
    </source>
</evidence>
<dbReference type="InterPro" id="IPR001648">
    <property type="entry name" value="Ribosomal_bS18"/>
</dbReference>
<dbReference type="HAMAP" id="MF_00270">
    <property type="entry name" value="Ribosomal_bS18"/>
    <property type="match status" value="1"/>
</dbReference>
<dbReference type="PRINTS" id="PR00974">
    <property type="entry name" value="RIBOSOMALS18"/>
</dbReference>
<comment type="subunit">
    <text evidence="5">Part of the 30S ribosomal subunit. Forms a tight heterodimer with protein bS6.</text>
</comment>
<dbReference type="NCBIfam" id="TIGR00165">
    <property type="entry name" value="S18"/>
    <property type="match status" value="1"/>
</dbReference>
<keyword evidence="5" id="KW-0699">rRNA-binding</keyword>
<dbReference type="GO" id="GO:0070181">
    <property type="term" value="F:small ribosomal subunit rRNA binding"/>
    <property type="evidence" value="ECO:0007669"/>
    <property type="project" value="TreeGrafter"/>
</dbReference>
<dbReference type="InterPro" id="IPR036870">
    <property type="entry name" value="Ribosomal_bS18_sf"/>
</dbReference>
<keyword evidence="3 5" id="KW-0687">Ribonucleoprotein</keyword>
<evidence type="ECO:0000313" key="9">
    <source>
        <dbReference type="Proteomes" id="UP000093902"/>
    </source>
</evidence>
<dbReference type="GO" id="GO:0003735">
    <property type="term" value="F:structural constituent of ribosome"/>
    <property type="evidence" value="ECO:0007669"/>
    <property type="project" value="InterPro"/>
</dbReference>
<dbReference type="Gene3D" id="4.10.640.10">
    <property type="entry name" value="Ribosomal protein S18"/>
    <property type="match status" value="1"/>
</dbReference>
<dbReference type="OrthoDB" id="9812008at2"/>
<keyword evidence="5" id="KW-0694">RNA-binding</keyword>
<dbReference type="InterPro" id="IPR018275">
    <property type="entry name" value="Ribosomal_bS18_CS"/>
</dbReference>
<accession>A0A1A0QKY7</accession>
<dbReference type="PANTHER" id="PTHR13479:SF40">
    <property type="entry name" value="SMALL RIBOSOMAL SUBUNIT PROTEIN BS18M"/>
    <property type="match status" value="1"/>
</dbReference>
<keyword evidence="2 5" id="KW-0689">Ribosomal protein</keyword>
<name>A0A1A0QKY7_MYCPR</name>
<comment type="similarity">
    <text evidence="1 5 6">Belongs to the bacterial ribosomal protein bS18 family.</text>
</comment>
<proteinExistence type="inferred from homology"/>
<dbReference type="STRING" id="43304.GCA_001403655_05702"/>
<evidence type="ECO:0000256" key="2">
    <source>
        <dbReference type="ARBA" id="ARBA00022980"/>
    </source>
</evidence>
<sequence>MAANSRKNNKKRPPATDLKKPRRNQLKALGATEVDYKDVHLLRTFISERGKIRSRRITGLTPQQQRQVATAIKNAREMALLPVVGPA</sequence>
<evidence type="ECO:0000256" key="1">
    <source>
        <dbReference type="ARBA" id="ARBA00005589"/>
    </source>
</evidence>
<dbReference type="Pfam" id="PF01084">
    <property type="entry name" value="Ribosomal_S18"/>
    <property type="match status" value="1"/>
</dbReference>
<dbReference type="RefSeq" id="WP_064937471.1">
    <property type="nucleotide sequence ID" value="NZ_LZSO01000049.1"/>
</dbReference>
<comment type="caution">
    <text evidence="8">The sequence shown here is derived from an EMBL/GenBank/DDBJ whole genome shotgun (WGS) entry which is preliminary data.</text>
</comment>
<feature type="region of interest" description="Disordered" evidence="7">
    <location>
        <begin position="1"/>
        <end position="25"/>
    </location>
</feature>
<evidence type="ECO:0000256" key="7">
    <source>
        <dbReference type="SAM" id="MobiDB-lite"/>
    </source>
</evidence>
<dbReference type="GO" id="GO:0006412">
    <property type="term" value="P:translation"/>
    <property type="evidence" value="ECO:0007669"/>
    <property type="project" value="UniProtKB-UniRule"/>
</dbReference>
<dbReference type="GO" id="GO:0022627">
    <property type="term" value="C:cytosolic small ribosomal subunit"/>
    <property type="evidence" value="ECO:0007669"/>
    <property type="project" value="TreeGrafter"/>
</dbReference>
<evidence type="ECO:0000256" key="5">
    <source>
        <dbReference type="HAMAP-Rule" id="MF_00270"/>
    </source>
</evidence>
<gene>
    <name evidence="5" type="primary">rpsR</name>
    <name evidence="8" type="ORF">A5792_05920</name>
</gene>
<dbReference type="EMBL" id="LZSO01000049">
    <property type="protein sequence ID" value="OBB22593.1"/>
    <property type="molecule type" value="Genomic_DNA"/>
</dbReference>
<dbReference type="Proteomes" id="UP000093902">
    <property type="component" value="Unassembled WGS sequence"/>
</dbReference>
<dbReference type="AlphaFoldDB" id="A0A1A0QKY7"/>
<dbReference type="PANTHER" id="PTHR13479">
    <property type="entry name" value="30S RIBOSOMAL PROTEIN S18"/>
    <property type="match status" value="1"/>
</dbReference>
<organism evidence="8 9">
    <name type="scientific">Mycolicibacterium peregrinum</name>
    <name type="common">Mycobacterium peregrinum</name>
    <dbReference type="NCBI Taxonomy" id="43304"/>
    <lineage>
        <taxon>Bacteria</taxon>
        <taxon>Bacillati</taxon>
        <taxon>Actinomycetota</taxon>
        <taxon>Actinomycetes</taxon>
        <taxon>Mycobacteriales</taxon>
        <taxon>Mycobacteriaceae</taxon>
        <taxon>Mycolicibacterium</taxon>
    </lineage>
</organism>
<dbReference type="SUPFAM" id="SSF46911">
    <property type="entry name" value="Ribosomal protein S18"/>
    <property type="match status" value="1"/>
</dbReference>
<dbReference type="PROSITE" id="PS00057">
    <property type="entry name" value="RIBOSOMAL_S18"/>
    <property type="match status" value="1"/>
</dbReference>
<protein>
    <recommendedName>
        <fullName evidence="4 5">Small ribosomal subunit protein bS18</fullName>
    </recommendedName>
</protein>
<evidence type="ECO:0000256" key="4">
    <source>
        <dbReference type="ARBA" id="ARBA00035141"/>
    </source>
</evidence>
<reference evidence="9" key="1">
    <citation type="submission" date="2016-06" db="EMBL/GenBank/DDBJ databases">
        <authorList>
            <person name="Sutton G."/>
            <person name="Brinkac L."/>
            <person name="Sanka R."/>
            <person name="Adams M."/>
            <person name="Lau E."/>
            <person name="Mehaffy C."/>
            <person name="Tameris M."/>
            <person name="Hatherill M."/>
            <person name="Hanekom W."/>
            <person name="Mahomed H."/>
            <person name="Mcshane H."/>
        </authorList>
    </citation>
    <scope>NUCLEOTIDE SEQUENCE [LARGE SCALE GENOMIC DNA]</scope>
    <source>
        <strain evidence="9">852002-51209_SCH5440388</strain>
    </source>
</reference>
<evidence type="ECO:0000256" key="6">
    <source>
        <dbReference type="RuleBase" id="RU003910"/>
    </source>
</evidence>